<sequence length="94" mass="10582">MSTVPISRPMPGFWSQTQVLGLQCRLRGFDSRPEARCGRARTLKKKKHTSRDLRALPPRRITHPHLGSCTSTHGLVHMLLVSLCQYVYTSPAAE</sequence>
<organism evidence="1 2">
    <name type="scientific">Polychaeton citri CBS 116435</name>
    <dbReference type="NCBI Taxonomy" id="1314669"/>
    <lineage>
        <taxon>Eukaryota</taxon>
        <taxon>Fungi</taxon>
        <taxon>Dikarya</taxon>
        <taxon>Ascomycota</taxon>
        <taxon>Pezizomycotina</taxon>
        <taxon>Dothideomycetes</taxon>
        <taxon>Dothideomycetidae</taxon>
        <taxon>Capnodiales</taxon>
        <taxon>Capnodiaceae</taxon>
        <taxon>Polychaeton</taxon>
    </lineage>
</organism>
<evidence type="ECO:0000313" key="2">
    <source>
        <dbReference type="Proteomes" id="UP000799441"/>
    </source>
</evidence>
<dbReference type="AlphaFoldDB" id="A0A9P4Q4N5"/>
<dbReference type="EMBL" id="MU003813">
    <property type="protein sequence ID" value="KAF2719258.1"/>
    <property type="molecule type" value="Genomic_DNA"/>
</dbReference>
<protein>
    <submittedName>
        <fullName evidence="1">Uncharacterized protein</fullName>
    </submittedName>
</protein>
<name>A0A9P4Q4N5_9PEZI</name>
<dbReference type="Proteomes" id="UP000799441">
    <property type="component" value="Unassembled WGS sequence"/>
</dbReference>
<evidence type="ECO:0000313" key="1">
    <source>
        <dbReference type="EMBL" id="KAF2719258.1"/>
    </source>
</evidence>
<proteinExistence type="predicted"/>
<accession>A0A9P4Q4N5</accession>
<reference evidence="1" key="1">
    <citation type="journal article" date="2020" name="Stud. Mycol.">
        <title>101 Dothideomycetes genomes: a test case for predicting lifestyles and emergence of pathogens.</title>
        <authorList>
            <person name="Haridas S."/>
            <person name="Albert R."/>
            <person name="Binder M."/>
            <person name="Bloem J."/>
            <person name="Labutti K."/>
            <person name="Salamov A."/>
            <person name="Andreopoulos B."/>
            <person name="Baker S."/>
            <person name="Barry K."/>
            <person name="Bills G."/>
            <person name="Bluhm B."/>
            <person name="Cannon C."/>
            <person name="Castanera R."/>
            <person name="Culley D."/>
            <person name="Daum C."/>
            <person name="Ezra D."/>
            <person name="Gonzalez J."/>
            <person name="Henrissat B."/>
            <person name="Kuo A."/>
            <person name="Liang C."/>
            <person name="Lipzen A."/>
            <person name="Lutzoni F."/>
            <person name="Magnuson J."/>
            <person name="Mondo S."/>
            <person name="Nolan M."/>
            <person name="Ohm R."/>
            <person name="Pangilinan J."/>
            <person name="Park H.-J."/>
            <person name="Ramirez L."/>
            <person name="Alfaro M."/>
            <person name="Sun H."/>
            <person name="Tritt A."/>
            <person name="Yoshinaga Y."/>
            <person name="Zwiers L.-H."/>
            <person name="Turgeon B."/>
            <person name="Goodwin S."/>
            <person name="Spatafora J."/>
            <person name="Crous P."/>
            <person name="Grigoriev I."/>
        </authorList>
    </citation>
    <scope>NUCLEOTIDE SEQUENCE</scope>
    <source>
        <strain evidence="1">CBS 116435</strain>
    </source>
</reference>
<comment type="caution">
    <text evidence="1">The sequence shown here is derived from an EMBL/GenBank/DDBJ whole genome shotgun (WGS) entry which is preliminary data.</text>
</comment>
<keyword evidence="2" id="KW-1185">Reference proteome</keyword>
<gene>
    <name evidence="1" type="ORF">K431DRAFT_113642</name>
</gene>